<protein>
    <submittedName>
        <fullName evidence="2">Uncharacterized protein</fullName>
    </submittedName>
</protein>
<reference evidence="2 3" key="1">
    <citation type="submission" date="2019-03" db="EMBL/GenBank/DDBJ databases">
        <title>Lake Tanganyika Metagenome-Assembled Genomes (MAGs).</title>
        <authorList>
            <person name="Tran P."/>
        </authorList>
    </citation>
    <scope>NUCLEOTIDE SEQUENCE [LARGE SCALE GENOMIC DNA]</scope>
    <source>
        <strain evidence="2">K_DeepCast_65m_m2_236</strain>
    </source>
</reference>
<feature type="transmembrane region" description="Helical" evidence="1">
    <location>
        <begin position="131"/>
        <end position="151"/>
    </location>
</feature>
<dbReference type="Proteomes" id="UP000703893">
    <property type="component" value="Unassembled WGS sequence"/>
</dbReference>
<comment type="caution">
    <text evidence="2">The sequence shown here is derived from an EMBL/GenBank/DDBJ whole genome shotgun (WGS) entry which is preliminary data.</text>
</comment>
<feature type="transmembrane region" description="Helical" evidence="1">
    <location>
        <begin position="157"/>
        <end position="174"/>
    </location>
</feature>
<accession>A0A937X7X4</accession>
<evidence type="ECO:0000313" key="2">
    <source>
        <dbReference type="EMBL" id="MBM3275952.1"/>
    </source>
</evidence>
<keyword evidence="1" id="KW-0472">Membrane</keyword>
<keyword evidence="1" id="KW-0812">Transmembrane</keyword>
<evidence type="ECO:0000256" key="1">
    <source>
        <dbReference type="SAM" id="Phobius"/>
    </source>
</evidence>
<dbReference type="EMBL" id="VGJX01000793">
    <property type="protein sequence ID" value="MBM3275952.1"/>
    <property type="molecule type" value="Genomic_DNA"/>
</dbReference>
<sequence>MAINANMPVAGANPGLFQPNQRDGAHTLNVIGGITPLKMVPDMMNRAAYSAVRGSQDAALAFRAGAQGLNGLRPTFGAALMQALNPMNLFRSLKFGALVSFPIALIQNFIDMKGGKINQNQMLAGTVADGIGYTVAGSIGTVIGGVVGSIVPFGGTLVGMLVGGGVGILLSEVYDKMFKPDFRKTMEAKMFGAATGGTPVATPGAPAYAPVPVSPTPPAYAPAPVYR</sequence>
<keyword evidence="1" id="KW-1133">Transmembrane helix</keyword>
<proteinExistence type="predicted"/>
<evidence type="ECO:0000313" key="3">
    <source>
        <dbReference type="Proteomes" id="UP000703893"/>
    </source>
</evidence>
<dbReference type="AlphaFoldDB" id="A0A937X7X4"/>
<gene>
    <name evidence="2" type="ORF">FJZ00_12430</name>
</gene>
<organism evidence="2 3">
    <name type="scientific">Candidatus Tanganyikabacteria bacterium</name>
    <dbReference type="NCBI Taxonomy" id="2961651"/>
    <lineage>
        <taxon>Bacteria</taxon>
        <taxon>Bacillati</taxon>
        <taxon>Candidatus Sericytochromatia</taxon>
        <taxon>Candidatus Tanganyikabacteria</taxon>
    </lineage>
</organism>
<name>A0A937X7X4_9BACT</name>